<feature type="region of interest" description="Disordered" evidence="1">
    <location>
        <begin position="304"/>
        <end position="328"/>
    </location>
</feature>
<feature type="domain" description="Myb-like DNA-binding" evidence="2">
    <location>
        <begin position="27"/>
        <end position="75"/>
    </location>
</feature>
<feature type="compositionally biased region" description="Basic and acidic residues" evidence="1">
    <location>
        <begin position="98"/>
        <end position="112"/>
    </location>
</feature>
<gene>
    <name evidence="3" type="ORF">SEPCBS57363_002626</name>
</gene>
<reference evidence="3 4" key="1">
    <citation type="submission" date="2024-01" db="EMBL/GenBank/DDBJ databases">
        <authorList>
            <person name="Allen C."/>
            <person name="Tagirdzhanova G."/>
        </authorList>
    </citation>
    <scope>NUCLEOTIDE SEQUENCE [LARGE SCALE GENOMIC DNA]</scope>
    <source>
        <strain evidence="3 4">CBS 573.63</strain>
    </source>
</reference>
<feature type="region of interest" description="Disordered" evidence="1">
    <location>
        <begin position="74"/>
        <end position="114"/>
    </location>
</feature>
<keyword evidence="4" id="KW-1185">Reference proteome</keyword>
<feature type="compositionally biased region" description="Polar residues" evidence="1">
    <location>
        <begin position="74"/>
        <end position="88"/>
    </location>
</feature>
<organism evidence="3 4">
    <name type="scientific">Sporothrix epigloea</name>
    <dbReference type="NCBI Taxonomy" id="1892477"/>
    <lineage>
        <taxon>Eukaryota</taxon>
        <taxon>Fungi</taxon>
        <taxon>Dikarya</taxon>
        <taxon>Ascomycota</taxon>
        <taxon>Pezizomycotina</taxon>
        <taxon>Sordariomycetes</taxon>
        <taxon>Sordariomycetidae</taxon>
        <taxon>Ophiostomatales</taxon>
        <taxon>Ophiostomataceae</taxon>
        <taxon>Sporothrix</taxon>
    </lineage>
</organism>
<comment type="caution">
    <text evidence="3">The sequence shown here is derived from an EMBL/GenBank/DDBJ whole genome shotgun (WGS) entry which is preliminary data.</text>
</comment>
<evidence type="ECO:0000259" key="2">
    <source>
        <dbReference type="Pfam" id="PF22980"/>
    </source>
</evidence>
<dbReference type="InterPro" id="IPR054505">
    <property type="entry name" value="Myb_DNA-bind_8"/>
</dbReference>
<evidence type="ECO:0000256" key="1">
    <source>
        <dbReference type="SAM" id="MobiDB-lite"/>
    </source>
</evidence>
<accession>A0ABP0DGY9</accession>
<proteinExistence type="predicted"/>
<dbReference type="Pfam" id="PF22980">
    <property type="entry name" value="Myb_DNA-bind_8"/>
    <property type="match status" value="1"/>
</dbReference>
<name>A0ABP0DGY9_9PEZI</name>
<sequence>MPVSNNGSSTSAGANVSTAINPDKAIARLLFAMLKQKSLKDIDWNLVACDPVLLEEISNGHAARMRYSRFRSAVENSTRAGHTRSGQGQKPKAKLAKSRRDPKNTGKRLRDQEFEDDFAEDDVKTAIETDEDLVKTEIADNYAYGLSLDLDLNLDVIQPDTPREPSNAATDKALEDLTADSLTSSLPSPPTESNATMQDALTLLERKKKMRKLYTFSPTIRPQTLHQIPLPRSSISQTAMGASRMHSLPALSATTAASASPASATAHINLSGPLMMRQRSASSLAAELNPHNQQQQQILRQTRMMTPSSDVDRHSQYSHHPHHRTQLSLPVDGPASGLDTSFDFVFTGNGNGNGNGNDACSIHNSRTAAFPSPWIATPYASPSMAAFDMSPYTTTLDTIGGGVGGLDNDLPLPSLFQTQFDNQQQQEDALQSNFMARAFTKHGSWDAMLGQGIANPNLTEI</sequence>
<evidence type="ECO:0000313" key="3">
    <source>
        <dbReference type="EMBL" id="CAK7267510.1"/>
    </source>
</evidence>
<dbReference type="EMBL" id="CAWUOM010000035">
    <property type="protein sequence ID" value="CAK7267510.1"/>
    <property type="molecule type" value="Genomic_DNA"/>
</dbReference>
<dbReference type="Proteomes" id="UP001642501">
    <property type="component" value="Unassembled WGS sequence"/>
</dbReference>
<evidence type="ECO:0000313" key="4">
    <source>
        <dbReference type="Proteomes" id="UP001642501"/>
    </source>
</evidence>
<protein>
    <recommendedName>
        <fullName evidence="2">Myb-like DNA-binding domain-containing protein</fullName>
    </recommendedName>
</protein>
<feature type="compositionally biased region" description="Basic residues" evidence="1">
    <location>
        <begin position="316"/>
        <end position="325"/>
    </location>
</feature>